<dbReference type="SUPFAM" id="SSF56801">
    <property type="entry name" value="Acetyl-CoA synthetase-like"/>
    <property type="match status" value="1"/>
</dbReference>
<evidence type="ECO:0000313" key="5">
    <source>
        <dbReference type="EMBL" id="HFW32038.1"/>
    </source>
</evidence>
<dbReference type="PANTHER" id="PTHR43767:SF1">
    <property type="entry name" value="NONRIBOSOMAL PEPTIDE SYNTHASE PES1 (EUROFUNG)-RELATED"/>
    <property type="match status" value="1"/>
</dbReference>
<dbReference type="Pfam" id="PF13193">
    <property type="entry name" value="AMP-binding_C"/>
    <property type="match status" value="1"/>
</dbReference>
<accession>A0A7C3MA13</accession>
<organism evidence="5">
    <name type="scientific">Archaeoglobus fulgidus</name>
    <dbReference type="NCBI Taxonomy" id="2234"/>
    <lineage>
        <taxon>Archaea</taxon>
        <taxon>Methanobacteriati</taxon>
        <taxon>Methanobacteriota</taxon>
        <taxon>Archaeoglobi</taxon>
        <taxon>Archaeoglobales</taxon>
        <taxon>Archaeoglobaceae</taxon>
        <taxon>Archaeoglobus</taxon>
    </lineage>
</organism>
<comment type="similarity">
    <text evidence="1">Belongs to the ATP-dependent AMP-binding enzyme family.</text>
</comment>
<dbReference type="PANTHER" id="PTHR43767">
    <property type="entry name" value="LONG-CHAIN-FATTY-ACID--COA LIGASE"/>
    <property type="match status" value="1"/>
</dbReference>
<feature type="domain" description="AMP-dependent synthetase/ligase" evidence="3">
    <location>
        <begin position="2"/>
        <end position="38"/>
    </location>
</feature>
<dbReference type="InterPro" id="IPR045851">
    <property type="entry name" value="AMP-bd_C_sf"/>
</dbReference>
<dbReference type="Pfam" id="PF00501">
    <property type="entry name" value="AMP-binding"/>
    <property type="match status" value="1"/>
</dbReference>
<dbReference type="Gene3D" id="3.40.50.12780">
    <property type="entry name" value="N-terminal domain of ligase-like"/>
    <property type="match status" value="1"/>
</dbReference>
<dbReference type="InterPro" id="IPR000873">
    <property type="entry name" value="AMP-dep_synth/lig_dom"/>
</dbReference>
<evidence type="ECO:0000259" key="4">
    <source>
        <dbReference type="Pfam" id="PF13193"/>
    </source>
</evidence>
<sequence>VPYPDTIAVVVDEDGYILPPGETGELAIRGPQVMKGYWNREEETANTLINGWLLTGDMAKMDEDGYFYIVDRKKDMIIAGGYNIYPREVEEVLYEHPAVAEAAVVGVPDPYRGETVKAFIELKPEWRGKVTELDIIQFCKERLAAYKVPRLVEFRDELPKSLVGKVLRRLLREEVLKKRGD</sequence>
<evidence type="ECO:0000259" key="3">
    <source>
        <dbReference type="Pfam" id="PF00501"/>
    </source>
</evidence>
<evidence type="ECO:0000256" key="2">
    <source>
        <dbReference type="ARBA" id="ARBA00022598"/>
    </source>
</evidence>
<comment type="caution">
    <text evidence="5">The sequence shown here is derived from an EMBL/GenBank/DDBJ whole genome shotgun (WGS) entry which is preliminary data.</text>
</comment>
<dbReference type="GO" id="GO:0016878">
    <property type="term" value="F:acid-thiol ligase activity"/>
    <property type="evidence" value="ECO:0007669"/>
    <property type="project" value="UniProtKB-ARBA"/>
</dbReference>
<dbReference type="FunFam" id="3.30.300.30:FF:000008">
    <property type="entry name" value="2,3-dihydroxybenzoate-AMP ligase"/>
    <property type="match status" value="1"/>
</dbReference>
<dbReference type="InterPro" id="IPR025110">
    <property type="entry name" value="AMP-bd_C"/>
</dbReference>
<feature type="non-terminal residue" evidence="5">
    <location>
        <position position="1"/>
    </location>
</feature>
<gene>
    <name evidence="5" type="ORF">ENW66_03675</name>
</gene>
<name>A0A7C3MA13_ARCFL</name>
<feature type="domain" description="AMP-binding enzyme C-terminal" evidence="4">
    <location>
        <begin position="88"/>
        <end position="165"/>
    </location>
</feature>
<dbReference type="EMBL" id="DTLB01000020">
    <property type="protein sequence ID" value="HFW32038.1"/>
    <property type="molecule type" value="Genomic_DNA"/>
</dbReference>
<dbReference type="AlphaFoldDB" id="A0A7C3MA13"/>
<dbReference type="InterPro" id="IPR050237">
    <property type="entry name" value="ATP-dep_AMP-bd_enzyme"/>
</dbReference>
<evidence type="ECO:0000256" key="1">
    <source>
        <dbReference type="ARBA" id="ARBA00006432"/>
    </source>
</evidence>
<proteinExistence type="inferred from homology"/>
<reference evidence="5" key="1">
    <citation type="journal article" date="2020" name="mSystems">
        <title>Genome- and Community-Level Interaction Insights into Carbon Utilization and Element Cycling Functions of Hydrothermarchaeota in Hydrothermal Sediment.</title>
        <authorList>
            <person name="Zhou Z."/>
            <person name="Liu Y."/>
            <person name="Xu W."/>
            <person name="Pan J."/>
            <person name="Luo Z.H."/>
            <person name="Li M."/>
        </authorList>
    </citation>
    <scope>NUCLEOTIDE SEQUENCE [LARGE SCALE GENOMIC DNA]</scope>
    <source>
        <strain evidence="5">SpSt-87</strain>
    </source>
</reference>
<dbReference type="InterPro" id="IPR042099">
    <property type="entry name" value="ANL_N_sf"/>
</dbReference>
<dbReference type="Gene3D" id="3.30.300.30">
    <property type="match status" value="1"/>
</dbReference>
<protein>
    <submittedName>
        <fullName evidence="5">Long-chain fatty acid--CoA ligase</fullName>
    </submittedName>
</protein>
<keyword evidence="2 5" id="KW-0436">Ligase</keyword>